<dbReference type="AlphaFoldDB" id="A0A814QSX1"/>
<evidence type="ECO:0000313" key="2">
    <source>
        <dbReference type="Proteomes" id="UP000663879"/>
    </source>
</evidence>
<dbReference type="Proteomes" id="UP000663879">
    <property type="component" value="Unassembled WGS sequence"/>
</dbReference>
<dbReference type="EMBL" id="CAJNOC010009050">
    <property type="protein sequence ID" value="CAF1124205.1"/>
    <property type="molecule type" value="Genomic_DNA"/>
</dbReference>
<organism evidence="1 2">
    <name type="scientific">Brachionus calyciflorus</name>
    <dbReference type="NCBI Taxonomy" id="104777"/>
    <lineage>
        <taxon>Eukaryota</taxon>
        <taxon>Metazoa</taxon>
        <taxon>Spiralia</taxon>
        <taxon>Gnathifera</taxon>
        <taxon>Rotifera</taxon>
        <taxon>Eurotatoria</taxon>
        <taxon>Monogononta</taxon>
        <taxon>Pseudotrocha</taxon>
        <taxon>Ploima</taxon>
        <taxon>Brachionidae</taxon>
        <taxon>Brachionus</taxon>
    </lineage>
</organism>
<evidence type="ECO:0000313" key="1">
    <source>
        <dbReference type="EMBL" id="CAF1124205.1"/>
    </source>
</evidence>
<accession>A0A814QSX1</accession>
<keyword evidence="2" id="KW-1185">Reference proteome</keyword>
<reference evidence="1" key="1">
    <citation type="submission" date="2021-02" db="EMBL/GenBank/DDBJ databases">
        <authorList>
            <person name="Nowell W R."/>
        </authorList>
    </citation>
    <scope>NUCLEOTIDE SEQUENCE</scope>
    <source>
        <strain evidence="1">Ploen Becks lab</strain>
    </source>
</reference>
<gene>
    <name evidence="1" type="ORF">OXX778_LOCUS22179</name>
</gene>
<sequence length="76" mass="8213">MAMSSFSSTLVFPIGSITTFQSELIALTFNGIALPITYVTYAICAEHSTQKIHGVGVRCMGILHLHSTSNLDTPLR</sequence>
<name>A0A814QSX1_9BILA</name>
<protein>
    <submittedName>
        <fullName evidence="1">Uncharacterized protein</fullName>
    </submittedName>
</protein>
<comment type="caution">
    <text evidence="1">The sequence shown here is derived from an EMBL/GenBank/DDBJ whole genome shotgun (WGS) entry which is preliminary data.</text>
</comment>
<proteinExistence type="predicted"/>